<keyword evidence="4" id="KW-1185">Reference proteome</keyword>
<accession>A0A384J5Z7</accession>
<gene>
    <name evidence="3" type="ORF">BCIN_01g05880</name>
</gene>
<protein>
    <submittedName>
        <fullName evidence="3">Uncharacterized protein</fullName>
    </submittedName>
</protein>
<dbReference type="KEGG" id="bfu:BCIN_01g05880"/>
<dbReference type="EMBL" id="CP009805">
    <property type="protein sequence ID" value="ATZ45890.1"/>
    <property type="molecule type" value="Genomic_DNA"/>
</dbReference>
<dbReference type="GO" id="GO:0005737">
    <property type="term" value="C:cytoplasm"/>
    <property type="evidence" value="ECO:0007669"/>
    <property type="project" value="TreeGrafter"/>
</dbReference>
<dbReference type="SUPFAM" id="SSF51735">
    <property type="entry name" value="NAD(P)-binding Rossmann-fold domains"/>
    <property type="match status" value="1"/>
</dbReference>
<evidence type="ECO:0000259" key="2">
    <source>
        <dbReference type="Pfam" id="PF13460"/>
    </source>
</evidence>
<dbReference type="InterPro" id="IPR016040">
    <property type="entry name" value="NAD(P)-bd_dom"/>
</dbReference>
<dbReference type="Pfam" id="PF01370">
    <property type="entry name" value="Epimerase"/>
    <property type="match status" value="1"/>
</dbReference>
<dbReference type="Gene3D" id="3.40.50.720">
    <property type="entry name" value="NAD(P)-binding Rossmann-like Domain"/>
    <property type="match status" value="1"/>
</dbReference>
<evidence type="ECO:0000259" key="1">
    <source>
        <dbReference type="Pfam" id="PF01370"/>
    </source>
</evidence>
<dbReference type="RefSeq" id="XP_024546350.1">
    <property type="nucleotide sequence ID" value="XM_024690581.1"/>
</dbReference>
<reference evidence="3 4" key="2">
    <citation type="journal article" date="2012" name="Eukaryot. Cell">
        <title>Genome update of Botrytis cinerea strains B05.10 and T4.</title>
        <authorList>
            <person name="Staats M."/>
            <person name="van Kan J.A."/>
        </authorList>
    </citation>
    <scope>NUCLEOTIDE SEQUENCE [LARGE SCALE GENOMIC DNA]</scope>
    <source>
        <strain evidence="3 4">B05.10</strain>
    </source>
</reference>
<dbReference type="PANTHER" id="PTHR48079">
    <property type="entry name" value="PROTEIN YEEZ"/>
    <property type="match status" value="1"/>
</dbReference>
<reference evidence="3 4" key="1">
    <citation type="journal article" date="2011" name="PLoS Genet.">
        <title>Genomic analysis of the necrotrophic fungal pathogens Sclerotinia sclerotiorum and Botrytis cinerea.</title>
        <authorList>
            <person name="Amselem J."/>
            <person name="Cuomo C.A."/>
            <person name="van Kan J.A."/>
            <person name="Viaud M."/>
            <person name="Benito E.P."/>
            <person name="Couloux A."/>
            <person name="Coutinho P.M."/>
            <person name="de Vries R.P."/>
            <person name="Dyer P.S."/>
            <person name="Fillinger S."/>
            <person name="Fournier E."/>
            <person name="Gout L."/>
            <person name="Hahn M."/>
            <person name="Kohn L."/>
            <person name="Lapalu N."/>
            <person name="Plummer K.M."/>
            <person name="Pradier J.M."/>
            <person name="Quevillon E."/>
            <person name="Sharon A."/>
            <person name="Simon A."/>
            <person name="ten Have A."/>
            <person name="Tudzynski B."/>
            <person name="Tudzynski P."/>
            <person name="Wincker P."/>
            <person name="Andrew M."/>
            <person name="Anthouard V."/>
            <person name="Beever R.E."/>
            <person name="Beffa R."/>
            <person name="Benoit I."/>
            <person name="Bouzid O."/>
            <person name="Brault B."/>
            <person name="Chen Z."/>
            <person name="Choquer M."/>
            <person name="Collemare J."/>
            <person name="Cotton P."/>
            <person name="Danchin E.G."/>
            <person name="Da Silva C."/>
            <person name="Gautier A."/>
            <person name="Giraud C."/>
            <person name="Giraud T."/>
            <person name="Gonzalez C."/>
            <person name="Grossetete S."/>
            <person name="Guldener U."/>
            <person name="Henrissat B."/>
            <person name="Howlett B.J."/>
            <person name="Kodira C."/>
            <person name="Kretschmer M."/>
            <person name="Lappartient A."/>
            <person name="Leroch M."/>
            <person name="Levis C."/>
            <person name="Mauceli E."/>
            <person name="Neuveglise C."/>
            <person name="Oeser B."/>
            <person name="Pearson M."/>
            <person name="Poulain J."/>
            <person name="Poussereau N."/>
            <person name="Quesneville H."/>
            <person name="Rascle C."/>
            <person name="Schumacher J."/>
            <person name="Segurens B."/>
            <person name="Sexton A."/>
            <person name="Silva E."/>
            <person name="Sirven C."/>
            <person name="Soanes D.M."/>
            <person name="Talbot N.J."/>
            <person name="Templeton M."/>
            <person name="Yandava C."/>
            <person name="Yarden O."/>
            <person name="Zeng Q."/>
            <person name="Rollins J.A."/>
            <person name="Lebrun M.H."/>
            <person name="Dickman M."/>
        </authorList>
    </citation>
    <scope>NUCLEOTIDE SEQUENCE [LARGE SCALE GENOMIC DNA]</scope>
    <source>
        <strain evidence="3 4">B05.10</strain>
    </source>
</reference>
<dbReference type="VEuPathDB" id="FungiDB:Bcin01g05880"/>
<dbReference type="GO" id="GO:0004029">
    <property type="term" value="F:aldehyde dehydrogenase (NAD+) activity"/>
    <property type="evidence" value="ECO:0007669"/>
    <property type="project" value="TreeGrafter"/>
</dbReference>
<proteinExistence type="predicted"/>
<dbReference type="Proteomes" id="UP000001798">
    <property type="component" value="Chromosome 1"/>
</dbReference>
<dbReference type="InterPro" id="IPR001509">
    <property type="entry name" value="Epimerase_deHydtase"/>
</dbReference>
<reference evidence="3 4" key="3">
    <citation type="journal article" date="2017" name="Mol. Plant Pathol.">
        <title>A gapless genome sequence of the fungus Botrytis cinerea.</title>
        <authorList>
            <person name="Van Kan J.A."/>
            <person name="Stassen J.H."/>
            <person name="Mosbach A."/>
            <person name="Van Der Lee T.A."/>
            <person name="Faino L."/>
            <person name="Farmer A.D."/>
            <person name="Papasotiriou D.G."/>
            <person name="Zhou S."/>
            <person name="Seidl M.F."/>
            <person name="Cottam E."/>
            <person name="Edel D."/>
            <person name="Hahn M."/>
            <person name="Schwartz D.C."/>
            <person name="Dietrich R.A."/>
            <person name="Widdison S."/>
            <person name="Scalliet G."/>
        </authorList>
    </citation>
    <scope>NUCLEOTIDE SEQUENCE [LARGE SCALE GENOMIC DNA]</scope>
    <source>
        <strain evidence="3 4">B05.10</strain>
    </source>
</reference>
<dbReference type="AlphaFoldDB" id="A0A384J5Z7"/>
<feature type="domain" description="NAD(P)-binding" evidence="2">
    <location>
        <begin position="9"/>
        <end position="109"/>
    </location>
</feature>
<organism evidence="3 4">
    <name type="scientific">Botryotinia fuckeliana (strain B05.10)</name>
    <name type="common">Noble rot fungus</name>
    <name type="synonym">Botrytis cinerea</name>
    <dbReference type="NCBI Taxonomy" id="332648"/>
    <lineage>
        <taxon>Eukaryota</taxon>
        <taxon>Fungi</taxon>
        <taxon>Dikarya</taxon>
        <taxon>Ascomycota</taxon>
        <taxon>Pezizomycotina</taxon>
        <taxon>Leotiomycetes</taxon>
        <taxon>Helotiales</taxon>
        <taxon>Sclerotiniaceae</taxon>
        <taxon>Botrytis</taxon>
    </lineage>
</organism>
<sequence>MTKQLFLLGTGFIGGTLLSELLPKRPDLSITALVRSDDNAAQLKALGVQPLKGRLEDGEIIAEAASKADIIVHAATADDLPSVRAVIKGIKERSNKSSKIIYIHTSGAGVISKDARISKCDLFTDLDPEGIDQRVSDSAPHRNVDLFIRDELANAHSERENNASVAILLPPIIYGLGTGPFNKFSISVPALYRATIKQGTGISVGEGSNQCDAVHVCDLANAYLRILEELEKTEPGSIGGPYWFAETEQFDLFSLSQCVSTALQSYGKSDGKVIKASDHDQDLLINAFADFFPPGLVDADVETKANAAAILWGAFGSDARSSADRLRGLGWCPAPGRLPILESVEKEEIPELIKQNCCDIQI</sequence>
<feature type="domain" description="NAD-dependent epimerase/dehydratase" evidence="1">
    <location>
        <begin position="157"/>
        <end position="235"/>
    </location>
</feature>
<dbReference type="InterPro" id="IPR036291">
    <property type="entry name" value="NAD(P)-bd_dom_sf"/>
</dbReference>
<dbReference type="InterPro" id="IPR051783">
    <property type="entry name" value="NAD(P)-dependent_oxidoreduct"/>
</dbReference>
<name>A0A384J5Z7_BOTFB</name>
<dbReference type="Pfam" id="PF13460">
    <property type="entry name" value="NAD_binding_10"/>
    <property type="match status" value="1"/>
</dbReference>
<dbReference type="OrthoDB" id="2130169at2759"/>
<evidence type="ECO:0000313" key="4">
    <source>
        <dbReference type="Proteomes" id="UP000001798"/>
    </source>
</evidence>
<evidence type="ECO:0000313" key="3">
    <source>
        <dbReference type="EMBL" id="ATZ45890.1"/>
    </source>
</evidence>
<dbReference type="PANTHER" id="PTHR48079:SF6">
    <property type="entry name" value="NAD(P)-BINDING DOMAIN-CONTAINING PROTEIN-RELATED"/>
    <property type="match status" value="1"/>
</dbReference>
<dbReference type="GeneID" id="5441989"/>